<dbReference type="RefSeq" id="WP_090609179.1">
    <property type="nucleotide sequence ID" value="NZ_FNZR01000014.1"/>
</dbReference>
<proteinExistence type="predicted"/>
<dbReference type="PROSITE" id="PS51257">
    <property type="entry name" value="PROKAR_LIPOPROTEIN"/>
    <property type="match status" value="1"/>
</dbReference>
<sequence length="257" mass="27420">MPTKINTTIMFVCLIASCNCFILSCKKKEDPEPQLQATFPTPSYPQPSDADAVLVAVMASVPAPVDLPTIPGMPASSLEIQYGMGIAAFKGNAKADNVRLNDTELKFANGVHMWQPDYSNLTNPANLTGITFTNGVNWKVTNPAIEKSLTNLPGTPKVTSAKTITKSAGYTITNQSVGNAQKILYGIYSADGKFVLKEADGASTQIHFSASELAELGSTEQGIIQANAYAIQDETIGGKKVYFVRQSSYSLVSVAIN</sequence>
<keyword evidence="2" id="KW-1185">Reference proteome</keyword>
<dbReference type="Proteomes" id="UP000198916">
    <property type="component" value="Unassembled WGS sequence"/>
</dbReference>
<protein>
    <submittedName>
        <fullName evidence="1">Uncharacterized protein</fullName>
    </submittedName>
</protein>
<evidence type="ECO:0000313" key="2">
    <source>
        <dbReference type="Proteomes" id="UP000198916"/>
    </source>
</evidence>
<accession>A0A1H7U8M2</accession>
<dbReference type="EMBL" id="FNZR01000014">
    <property type="protein sequence ID" value="SEL93179.1"/>
    <property type="molecule type" value="Genomic_DNA"/>
</dbReference>
<dbReference type="OrthoDB" id="822942at2"/>
<name>A0A1H7U8M2_9SPHI</name>
<evidence type="ECO:0000313" key="1">
    <source>
        <dbReference type="EMBL" id="SEL93179.1"/>
    </source>
</evidence>
<dbReference type="AlphaFoldDB" id="A0A1H7U8M2"/>
<gene>
    <name evidence="1" type="ORF">SAMN05421740_11426</name>
</gene>
<reference evidence="2" key="1">
    <citation type="submission" date="2016-10" db="EMBL/GenBank/DDBJ databases">
        <authorList>
            <person name="Varghese N."/>
            <person name="Submissions S."/>
        </authorList>
    </citation>
    <scope>NUCLEOTIDE SEQUENCE [LARGE SCALE GENOMIC DNA]</scope>
    <source>
        <strain evidence="2">Jip14</strain>
    </source>
</reference>
<organism evidence="1 2">
    <name type="scientific">Parapedobacter koreensis</name>
    <dbReference type="NCBI Taxonomy" id="332977"/>
    <lineage>
        <taxon>Bacteria</taxon>
        <taxon>Pseudomonadati</taxon>
        <taxon>Bacteroidota</taxon>
        <taxon>Sphingobacteriia</taxon>
        <taxon>Sphingobacteriales</taxon>
        <taxon>Sphingobacteriaceae</taxon>
        <taxon>Parapedobacter</taxon>
    </lineage>
</organism>